<evidence type="ECO:0000256" key="9">
    <source>
        <dbReference type="ARBA" id="ARBA00022801"/>
    </source>
</evidence>
<dbReference type="Proteomes" id="UP001066276">
    <property type="component" value="Chromosome 3_2"/>
</dbReference>
<evidence type="ECO:0000259" key="13">
    <source>
        <dbReference type="Pfam" id="PF13359"/>
    </source>
</evidence>
<sequence>MAISIAVLDCDLLLYGRGHKTLDRFRLDDVTDDYLVSMYGFPRRFIDFLVDLLGSSLSRRTQRSRAISPEIQILAALGFYTSGSFQTRMGDAIGISQASMSRCVANVTEALVERASQYIHFPVEEACLQELKDDFYALAGMPNVLGAMDCIHVAIKAPNAEDLLYVNRKGLHSLNCLLACDAKGKILSAETHWPGSLQNCTVLQQSALSHQFKEEMHVDGWLLGDCSFYLRSWLMTPLHIPQTPAELRYNMAHSDTYSMMEQTFQSIRARFRCLDGSRGTLQYSPVKSSHIILACCVLHNIAIEHDLGVLCEPTALSAEQQQPEEDFEQLDALDVKAERIRQKLILTHFSGECDGLAGK</sequence>
<proteinExistence type="inferred from homology"/>
<keyword evidence="6" id="KW-0963">Cytoplasm</keyword>
<keyword evidence="7" id="KW-0540">Nuclease</keyword>
<dbReference type="PRINTS" id="PR02086">
    <property type="entry name" value="PUTNUCHARBI1"/>
</dbReference>
<dbReference type="InterPro" id="IPR045249">
    <property type="entry name" value="HARBI1-like"/>
</dbReference>
<dbReference type="GO" id="GO:0005737">
    <property type="term" value="C:cytoplasm"/>
    <property type="evidence" value="ECO:0007669"/>
    <property type="project" value="UniProtKB-SubCell"/>
</dbReference>
<evidence type="ECO:0000256" key="3">
    <source>
        <dbReference type="ARBA" id="ARBA00004496"/>
    </source>
</evidence>
<evidence type="ECO:0000256" key="1">
    <source>
        <dbReference type="ARBA" id="ARBA00001968"/>
    </source>
</evidence>
<dbReference type="InterPro" id="IPR026103">
    <property type="entry name" value="HARBI1_animal"/>
</dbReference>
<dbReference type="PANTHER" id="PTHR22930">
    <property type="match status" value="1"/>
</dbReference>
<reference evidence="14" key="1">
    <citation type="journal article" date="2022" name="bioRxiv">
        <title>Sequencing and chromosome-scale assembly of the giantPleurodeles waltlgenome.</title>
        <authorList>
            <person name="Brown T."/>
            <person name="Elewa A."/>
            <person name="Iarovenko S."/>
            <person name="Subramanian E."/>
            <person name="Araus A.J."/>
            <person name="Petzold A."/>
            <person name="Susuki M."/>
            <person name="Suzuki K.-i.T."/>
            <person name="Hayashi T."/>
            <person name="Toyoda A."/>
            <person name="Oliveira C."/>
            <person name="Osipova E."/>
            <person name="Leigh N.D."/>
            <person name="Simon A."/>
            <person name="Yun M.H."/>
        </authorList>
    </citation>
    <scope>NUCLEOTIDE SEQUENCE</scope>
    <source>
        <strain evidence="14">20211129_DDA</strain>
        <tissue evidence="14">Liver</tissue>
    </source>
</reference>
<evidence type="ECO:0000256" key="2">
    <source>
        <dbReference type="ARBA" id="ARBA00004123"/>
    </source>
</evidence>
<dbReference type="InterPro" id="IPR027806">
    <property type="entry name" value="HARBI1_dom"/>
</dbReference>
<evidence type="ECO:0000256" key="10">
    <source>
        <dbReference type="ARBA" id="ARBA00023242"/>
    </source>
</evidence>
<name>A0AAV7U183_PLEWA</name>
<keyword evidence="9" id="KW-0378">Hydrolase</keyword>
<gene>
    <name evidence="14" type="ORF">NDU88_008007</name>
</gene>
<comment type="subcellular location">
    <subcellularLocation>
        <location evidence="3">Cytoplasm</location>
    </subcellularLocation>
    <subcellularLocation>
        <location evidence="2">Nucleus</location>
    </subcellularLocation>
</comment>
<evidence type="ECO:0000256" key="7">
    <source>
        <dbReference type="ARBA" id="ARBA00022722"/>
    </source>
</evidence>
<evidence type="ECO:0000256" key="6">
    <source>
        <dbReference type="ARBA" id="ARBA00022490"/>
    </source>
</evidence>
<organism evidence="14 15">
    <name type="scientific">Pleurodeles waltl</name>
    <name type="common">Iberian ribbed newt</name>
    <dbReference type="NCBI Taxonomy" id="8319"/>
    <lineage>
        <taxon>Eukaryota</taxon>
        <taxon>Metazoa</taxon>
        <taxon>Chordata</taxon>
        <taxon>Craniata</taxon>
        <taxon>Vertebrata</taxon>
        <taxon>Euteleostomi</taxon>
        <taxon>Amphibia</taxon>
        <taxon>Batrachia</taxon>
        <taxon>Caudata</taxon>
        <taxon>Salamandroidea</taxon>
        <taxon>Salamandridae</taxon>
        <taxon>Pleurodelinae</taxon>
        <taxon>Pleurodeles</taxon>
    </lineage>
</organism>
<dbReference type="GO" id="GO:0004518">
    <property type="term" value="F:nuclease activity"/>
    <property type="evidence" value="ECO:0007669"/>
    <property type="project" value="UniProtKB-KW"/>
</dbReference>
<dbReference type="AlphaFoldDB" id="A0AAV7U183"/>
<dbReference type="GO" id="GO:0016787">
    <property type="term" value="F:hydrolase activity"/>
    <property type="evidence" value="ECO:0007669"/>
    <property type="project" value="UniProtKB-KW"/>
</dbReference>
<protein>
    <recommendedName>
        <fullName evidence="5">Putative nuclease HARBI1</fullName>
    </recommendedName>
    <alternativeName>
        <fullName evidence="11">Harbinger transposase-derived nuclease</fullName>
    </alternativeName>
</protein>
<dbReference type="Pfam" id="PF13359">
    <property type="entry name" value="DDE_Tnp_4"/>
    <property type="match status" value="1"/>
</dbReference>
<comment type="function">
    <text evidence="12">Transposase-derived protein that may have nuclease activity. Does not have transposase activity.</text>
</comment>
<evidence type="ECO:0000256" key="12">
    <source>
        <dbReference type="ARBA" id="ARBA00045850"/>
    </source>
</evidence>
<dbReference type="GO" id="GO:0005634">
    <property type="term" value="C:nucleus"/>
    <property type="evidence" value="ECO:0007669"/>
    <property type="project" value="UniProtKB-SubCell"/>
</dbReference>
<dbReference type="PANTHER" id="PTHR22930:SF253">
    <property type="entry name" value="NUCLEASE HARBI1-RELATED"/>
    <property type="match status" value="1"/>
</dbReference>
<evidence type="ECO:0000313" key="14">
    <source>
        <dbReference type="EMBL" id="KAJ1182830.1"/>
    </source>
</evidence>
<keyword evidence="8" id="KW-0479">Metal-binding</keyword>
<comment type="similarity">
    <text evidence="4">Belongs to the HARBI1 family.</text>
</comment>
<evidence type="ECO:0000256" key="11">
    <source>
        <dbReference type="ARBA" id="ARBA00030126"/>
    </source>
</evidence>
<comment type="cofactor">
    <cofactor evidence="1">
        <name>a divalent metal cation</name>
        <dbReference type="ChEBI" id="CHEBI:60240"/>
    </cofactor>
</comment>
<evidence type="ECO:0000313" key="15">
    <source>
        <dbReference type="Proteomes" id="UP001066276"/>
    </source>
</evidence>
<accession>A0AAV7U183</accession>
<dbReference type="EMBL" id="JANPWB010000006">
    <property type="protein sequence ID" value="KAJ1182830.1"/>
    <property type="molecule type" value="Genomic_DNA"/>
</dbReference>
<keyword evidence="15" id="KW-1185">Reference proteome</keyword>
<evidence type="ECO:0000256" key="8">
    <source>
        <dbReference type="ARBA" id="ARBA00022723"/>
    </source>
</evidence>
<dbReference type="GO" id="GO:0046872">
    <property type="term" value="F:metal ion binding"/>
    <property type="evidence" value="ECO:0007669"/>
    <property type="project" value="UniProtKB-KW"/>
</dbReference>
<keyword evidence="10" id="KW-0539">Nucleus</keyword>
<evidence type="ECO:0000256" key="5">
    <source>
        <dbReference type="ARBA" id="ARBA00015519"/>
    </source>
</evidence>
<evidence type="ECO:0000256" key="4">
    <source>
        <dbReference type="ARBA" id="ARBA00006958"/>
    </source>
</evidence>
<comment type="caution">
    <text evidence="14">The sequence shown here is derived from an EMBL/GenBank/DDBJ whole genome shotgun (WGS) entry which is preliminary data.</text>
</comment>
<feature type="domain" description="DDE Tnp4" evidence="13">
    <location>
        <begin position="148"/>
        <end position="300"/>
    </location>
</feature>